<protein>
    <submittedName>
        <fullName evidence="1">Uncharacterized protein</fullName>
    </submittedName>
</protein>
<accession>A0A0E9XPG3</accession>
<dbReference type="EMBL" id="GBXM01004048">
    <property type="protein sequence ID" value="JAI04530.1"/>
    <property type="molecule type" value="Transcribed_RNA"/>
</dbReference>
<dbReference type="AlphaFoldDB" id="A0A0E9XPG3"/>
<evidence type="ECO:0000313" key="1">
    <source>
        <dbReference type="EMBL" id="JAI04530.1"/>
    </source>
</evidence>
<reference evidence="1" key="1">
    <citation type="submission" date="2014-11" db="EMBL/GenBank/DDBJ databases">
        <authorList>
            <person name="Amaro Gonzalez C."/>
        </authorList>
    </citation>
    <scope>NUCLEOTIDE SEQUENCE</scope>
</reference>
<sequence>MGRHSSGGKTDCLAVGGLLVFFFNFS</sequence>
<organism evidence="1">
    <name type="scientific">Anguilla anguilla</name>
    <name type="common">European freshwater eel</name>
    <name type="synonym">Muraena anguilla</name>
    <dbReference type="NCBI Taxonomy" id="7936"/>
    <lineage>
        <taxon>Eukaryota</taxon>
        <taxon>Metazoa</taxon>
        <taxon>Chordata</taxon>
        <taxon>Craniata</taxon>
        <taxon>Vertebrata</taxon>
        <taxon>Euteleostomi</taxon>
        <taxon>Actinopterygii</taxon>
        <taxon>Neopterygii</taxon>
        <taxon>Teleostei</taxon>
        <taxon>Anguilliformes</taxon>
        <taxon>Anguillidae</taxon>
        <taxon>Anguilla</taxon>
    </lineage>
</organism>
<proteinExistence type="predicted"/>
<reference evidence="1" key="2">
    <citation type="journal article" date="2015" name="Fish Shellfish Immunol.">
        <title>Early steps in the European eel (Anguilla anguilla)-Vibrio vulnificus interaction in the gills: Role of the RtxA13 toxin.</title>
        <authorList>
            <person name="Callol A."/>
            <person name="Pajuelo D."/>
            <person name="Ebbesson L."/>
            <person name="Teles M."/>
            <person name="MacKenzie S."/>
            <person name="Amaro C."/>
        </authorList>
    </citation>
    <scope>NUCLEOTIDE SEQUENCE</scope>
</reference>
<name>A0A0E9XPG3_ANGAN</name>